<dbReference type="Proteomes" id="UP000663889">
    <property type="component" value="Unassembled WGS sequence"/>
</dbReference>
<feature type="region of interest" description="Disordered" evidence="1">
    <location>
        <begin position="69"/>
        <end position="110"/>
    </location>
</feature>
<dbReference type="EMBL" id="CAJOBE010002907">
    <property type="protein sequence ID" value="CAF3850116.1"/>
    <property type="molecule type" value="Genomic_DNA"/>
</dbReference>
<feature type="compositionally biased region" description="Basic and acidic residues" evidence="1">
    <location>
        <begin position="234"/>
        <end position="244"/>
    </location>
</feature>
<dbReference type="AlphaFoldDB" id="A0A813Y9B7"/>
<dbReference type="EMBL" id="CAJNOU010000134">
    <property type="protein sequence ID" value="CAF0880946.1"/>
    <property type="molecule type" value="Genomic_DNA"/>
</dbReference>
<comment type="caution">
    <text evidence="2">The sequence shown here is derived from an EMBL/GenBank/DDBJ whole genome shotgun (WGS) entry which is preliminary data.</text>
</comment>
<accession>A0A813Y9B7</accession>
<gene>
    <name evidence="3" type="ORF">FNK824_LOCUS17880</name>
    <name evidence="2" type="ORF">SEV965_LOCUS4619</name>
</gene>
<evidence type="ECO:0000256" key="1">
    <source>
        <dbReference type="SAM" id="MobiDB-lite"/>
    </source>
</evidence>
<feature type="region of interest" description="Disordered" evidence="1">
    <location>
        <begin position="1"/>
        <end position="34"/>
    </location>
</feature>
<evidence type="ECO:0000313" key="3">
    <source>
        <dbReference type="EMBL" id="CAF3850116.1"/>
    </source>
</evidence>
<proteinExistence type="predicted"/>
<evidence type="ECO:0000313" key="2">
    <source>
        <dbReference type="EMBL" id="CAF0880946.1"/>
    </source>
</evidence>
<sequence>MSKKQSKQIIPEKKDQSKRSSSTRSRLVFEEPHIFRVKSERSLPQLQETREFLPCVACLKEANRRQETFNRPHSSYTHQQLTRPRSSEPRPSTGIEKKHCPAPPTSANLERLSRPKTFSPEQISNNYNWNNFIQKKSKYAIKTPYAQCNVTYNQENSEIRPPFVNYGGRYDDKQHGEKRTYNSLAVHQLKHHKAEEQRLADLLRERRLRLQAKMYFREMEERKARAQELRDRAARASTEYRDNYRPPCDYNGEGTFSRH</sequence>
<evidence type="ECO:0000313" key="4">
    <source>
        <dbReference type="Proteomes" id="UP000663889"/>
    </source>
</evidence>
<organism evidence="2 4">
    <name type="scientific">Rotaria sordida</name>
    <dbReference type="NCBI Taxonomy" id="392033"/>
    <lineage>
        <taxon>Eukaryota</taxon>
        <taxon>Metazoa</taxon>
        <taxon>Spiralia</taxon>
        <taxon>Gnathifera</taxon>
        <taxon>Rotifera</taxon>
        <taxon>Eurotatoria</taxon>
        <taxon>Bdelloidea</taxon>
        <taxon>Philodinida</taxon>
        <taxon>Philodinidae</taxon>
        <taxon>Rotaria</taxon>
    </lineage>
</organism>
<dbReference type="Proteomes" id="UP000663874">
    <property type="component" value="Unassembled WGS sequence"/>
</dbReference>
<feature type="region of interest" description="Disordered" evidence="1">
    <location>
        <begin position="234"/>
        <end position="259"/>
    </location>
</feature>
<name>A0A813Y9B7_9BILA</name>
<reference evidence="2" key="1">
    <citation type="submission" date="2021-02" db="EMBL/GenBank/DDBJ databases">
        <authorList>
            <person name="Nowell W R."/>
        </authorList>
    </citation>
    <scope>NUCLEOTIDE SEQUENCE</scope>
</reference>
<feature type="compositionally biased region" description="Polar residues" evidence="1">
    <location>
        <begin position="71"/>
        <end position="84"/>
    </location>
</feature>
<protein>
    <submittedName>
        <fullName evidence="2">Uncharacterized protein</fullName>
    </submittedName>
</protein>